<dbReference type="OrthoDB" id="8561314at2"/>
<dbReference type="GO" id="GO:1902209">
    <property type="term" value="P:negative regulation of bacterial-type flagellum assembly"/>
    <property type="evidence" value="ECO:0007669"/>
    <property type="project" value="InterPro"/>
</dbReference>
<keyword evidence="2" id="KW-1005">Bacterial flagellum biogenesis</keyword>
<name>A0A4Q9GNJ4_9HYPH</name>
<keyword evidence="4" id="KW-0966">Cell projection</keyword>
<organism evidence="4 5">
    <name type="scientific">Hansschlegelia quercus</name>
    <dbReference type="NCBI Taxonomy" id="2528245"/>
    <lineage>
        <taxon>Bacteria</taxon>
        <taxon>Pseudomonadati</taxon>
        <taxon>Pseudomonadota</taxon>
        <taxon>Alphaproteobacteria</taxon>
        <taxon>Hyphomicrobiales</taxon>
        <taxon>Methylopilaceae</taxon>
        <taxon>Hansschlegelia</taxon>
    </lineage>
</organism>
<keyword evidence="5" id="KW-1185">Reference proteome</keyword>
<evidence type="ECO:0000313" key="5">
    <source>
        <dbReference type="Proteomes" id="UP000291613"/>
    </source>
</evidence>
<dbReference type="RefSeq" id="WP_131001322.1">
    <property type="nucleotide sequence ID" value="NZ_JBHSZR010000002.1"/>
</dbReference>
<evidence type="ECO:0000256" key="3">
    <source>
        <dbReference type="ARBA" id="ARBA00022884"/>
    </source>
</evidence>
<keyword evidence="4" id="KW-0282">Flagellum</keyword>
<protein>
    <submittedName>
        <fullName evidence="4">Flagellar biosynthesis repressor FlbT</fullName>
    </submittedName>
</protein>
<dbReference type="EMBL" id="SIUB01000001">
    <property type="protein sequence ID" value="TBN55071.1"/>
    <property type="molecule type" value="Genomic_DNA"/>
</dbReference>
<reference evidence="4 5" key="1">
    <citation type="submission" date="2019-02" db="EMBL/GenBank/DDBJ databases">
        <title>Hansschlegelia quercus sp. nov., a novel methylotrophic bacterium from buds of oak (Quercus robur L.).</title>
        <authorList>
            <person name="Agafonova N.V."/>
            <person name="Kaparullina E.N."/>
            <person name="Grouzdev D.S."/>
            <person name="Doronina N.V."/>
        </authorList>
    </citation>
    <scope>NUCLEOTIDE SEQUENCE [LARGE SCALE GENOMIC DNA]</scope>
    <source>
        <strain evidence="4 5">Dub</strain>
    </source>
</reference>
<evidence type="ECO:0000256" key="1">
    <source>
        <dbReference type="ARBA" id="ARBA00022491"/>
    </source>
</evidence>
<dbReference type="GO" id="GO:0044781">
    <property type="term" value="P:bacterial-type flagellum organization"/>
    <property type="evidence" value="ECO:0007669"/>
    <property type="project" value="UniProtKB-KW"/>
</dbReference>
<sequence>MGLRIELKAGDQIIVGSSAIENAGAHRAVLVISGREPILRSKHVLTLATADTPAKLIYYAVQTMLISDNPEKVIPDYTRLVEAYLEAAPSSSELIAELQALVEEGRYYPALLKARDLIERESVILGGRAGLE</sequence>
<dbReference type="GO" id="GO:0006402">
    <property type="term" value="P:mRNA catabolic process"/>
    <property type="evidence" value="ECO:0007669"/>
    <property type="project" value="InterPro"/>
</dbReference>
<dbReference type="AlphaFoldDB" id="A0A4Q9GNJ4"/>
<keyword evidence="3" id="KW-0694">RNA-binding</keyword>
<dbReference type="InterPro" id="IPR009967">
    <property type="entry name" value="Flagellum_FlbT"/>
</dbReference>
<dbReference type="Proteomes" id="UP000291613">
    <property type="component" value="Unassembled WGS sequence"/>
</dbReference>
<accession>A0A4Q9GNJ4</accession>
<keyword evidence="4" id="KW-0969">Cilium</keyword>
<dbReference type="Pfam" id="PF07378">
    <property type="entry name" value="FlbT"/>
    <property type="match status" value="1"/>
</dbReference>
<gene>
    <name evidence="4" type="ORF">EYR15_02715</name>
</gene>
<evidence type="ECO:0000256" key="2">
    <source>
        <dbReference type="ARBA" id="ARBA00022795"/>
    </source>
</evidence>
<dbReference type="GO" id="GO:0048027">
    <property type="term" value="F:mRNA 5'-UTR binding"/>
    <property type="evidence" value="ECO:0007669"/>
    <property type="project" value="InterPro"/>
</dbReference>
<keyword evidence="1" id="KW-0678">Repressor</keyword>
<evidence type="ECO:0000313" key="4">
    <source>
        <dbReference type="EMBL" id="TBN55071.1"/>
    </source>
</evidence>
<comment type="caution">
    <text evidence="4">The sequence shown here is derived from an EMBL/GenBank/DDBJ whole genome shotgun (WGS) entry which is preliminary data.</text>
</comment>
<proteinExistence type="predicted"/>